<evidence type="ECO:0000313" key="13">
    <source>
        <dbReference type="Proteomes" id="UP000320475"/>
    </source>
</evidence>
<feature type="region of interest" description="Disordered" evidence="9">
    <location>
        <begin position="1043"/>
        <end position="1066"/>
    </location>
</feature>
<keyword evidence="10" id="KW-0472">Membrane</keyword>
<dbReference type="GO" id="GO:0016985">
    <property type="term" value="F:mannan endo-1,4-beta-mannosidase activity"/>
    <property type="evidence" value="ECO:0007669"/>
    <property type="project" value="UniProtKB-EC"/>
</dbReference>
<evidence type="ECO:0000256" key="1">
    <source>
        <dbReference type="ARBA" id="ARBA00001678"/>
    </source>
</evidence>
<comment type="caution">
    <text evidence="12">The sequence shown here is derived from an EMBL/GenBank/DDBJ whole genome shotgun (WGS) entry which is preliminary data.</text>
</comment>
<dbReference type="OrthoDB" id="2189509at2759"/>
<name>A0A507CSD4_9FUNG</name>
<keyword evidence="10" id="KW-0812">Transmembrane</keyword>
<feature type="transmembrane region" description="Helical" evidence="10">
    <location>
        <begin position="250"/>
        <end position="274"/>
    </location>
</feature>
<dbReference type="Gene3D" id="3.20.20.80">
    <property type="entry name" value="Glycosidases"/>
    <property type="match status" value="1"/>
</dbReference>
<feature type="compositionally biased region" description="Pro residues" evidence="9">
    <location>
        <begin position="321"/>
        <end position="338"/>
    </location>
</feature>
<dbReference type="Pfam" id="PF26410">
    <property type="entry name" value="GH5_mannosidase"/>
    <property type="match status" value="1"/>
</dbReference>
<gene>
    <name evidence="12" type="ORF">SeLEV6574_g05812</name>
</gene>
<proteinExistence type="inferred from homology"/>
<evidence type="ECO:0000256" key="10">
    <source>
        <dbReference type="SAM" id="Phobius"/>
    </source>
</evidence>
<evidence type="ECO:0000256" key="5">
    <source>
        <dbReference type="ARBA" id="ARBA00022525"/>
    </source>
</evidence>
<dbReference type="AlphaFoldDB" id="A0A507CSD4"/>
<dbReference type="PANTHER" id="PTHR31451:SF39">
    <property type="entry name" value="MANNAN ENDO-1,4-BETA-MANNOSIDASE 1"/>
    <property type="match status" value="1"/>
</dbReference>
<evidence type="ECO:0000256" key="2">
    <source>
        <dbReference type="ARBA" id="ARBA00004613"/>
    </source>
</evidence>
<keyword evidence="8" id="KW-0326">Glycosidase</keyword>
<evidence type="ECO:0000256" key="7">
    <source>
        <dbReference type="ARBA" id="ARBA00022801"/>
    </source>
</evidence>
<dbReference type="GO" id="GO:0005576">
    <property type="term" value="C:extracellular region"/>
    <property type="evidence" value="ECO:0007669"/>
    <property type="project" value="UniProtKB-SubCell"/>
</dbReference>
<accession>A0A507CSD4</accession>
<sequence>MNYLRRNGSLIYDGNYVFRFVSYNAPNLHFNEDGSIPIPYEQDDTLLSIHQINGRVVRLYVLSVQSSTDYPIQRHIVLNTTSPNTALIFNDVTMRGLDQVLALARLRQVRVILPLIDNWSYWGGVKEFAQLFNQPRDTFFTNSTLISAFTGLIRSLADRNNTVNGIRYGDDPVLIWETGNELQTASYDMIPASWTLTVARFIKSVAPNALVIDGAYGLRGFSSEVLTDPAVDVVSNHYYPLAALPTSYTVALSILLLSIIGSAIWVAVICYMRWGCCIRRPWKSHHSDHNRPLPATPKRATTITSRKLIMPAKDIEHDDYPSPPSPSPSPSPSPPPSPSCCQQTHGTAAAPPSYDHEPPKRRPPSLLYIGIIASILVGLLIPFIVLGQQTLRDYYLHQSYAKGVKADLDTIAGRKPLLVGEFGMVPLGSVTQLLDVVVASQALGALMWSLRSHHRDGGFYTHSEGYGYHAYHHPGMPSDSSGGFPSDDSTIPPLIRQYASRINGQPAPFPITPPAPTLLSTMNGDLIWRGSAGASSYQIERSDGSSSNSTWSLVARNVADNKPGGGVLYHDDGYRNTNGDGDGDGVGVGVGVVWDQAHCPPSQEPQMEEQVIRLLDTTGTRIIDSVSTEYEDSFCLDTFGELIQQHDETEPRGEKHFILARVQTWDAKQPGKAFYSYYNAYQLNKILFQTQIYLGRKLIHRLHVLNPLTNTDIIGHVQYFMVKINRQPPQGYNAAAPSSPTGPKQGSSASAHGEPKILATAFAQDIVAVPEKSAAIGPTNANPREIPLIRPARQNAALRIQTQLHPSRMSFDPAMASPFPRMVDELPPPSPKSDLSHLHSWTLMGPEVSEVADDDVALVFTGGSSSPQPSTGSHKQRYHKPSLPILNRTPAQLEAGLAPSTPQSRQLPFQQTPIHPQLVDPADTFVLNTPVTAQPGPASAPVFATAPLSPVLPATGPQSSSPIRTDASLNAHQPGNLRRVAMNRAAVPVGAVTQFGEPVPLAHVNKVVPASARSRRRALSFANAVTASGQPATFEEWRQMVRAERGDTPSPIKRQPDSPLRPATNGDYDKVHPFGTAASSPLPSPCGSIVKHPSPSPARLEFPMLSMSASRNITTTTGPSAASPLSYNKYDAVLVGTDNDFLETSKTRQLFRDNACSNDDAALFEMPAFTGEVSPIEITFEESHICNWCFPTSEEVRGLRPGMRYLHQFKCYLVALFIMIGLLVFIFMRFQRQ</sequence>
<evidence type="ECO:0000256" key="8">
    <source>
        <dbReference type="ARBA" id="ARBA00023295"/>
    </source>
</evidence>
<feature type="transmembrane region" description="Helical" evidence="10">
    <location>
        <begin position="366"/>
        <end position="386"/>
    </location>
</feature>
<keyword evidence="5" id="KW-0964">Secreted</keyword>
<evidence type="ECO:0000313" key="12">
    <source>
        <dbReference type="EMBL" id="TPX42025.1"/>
    </source>
</evidence>
<organism evidence="12 13">
    <name type="scientific">Synchytrium endobioticum</name>
    <dbReference type="NCBI Taxonomy" id="286115"/>
    <lineage>
        <taxon>Eukaryota</taxon>
        <taxon>Fungi</taxon>
        <taxon>Fungi incertae sedis</taxon>
        <taxon>Chytridiomycota</taxon>
        <taxon>Chytridiomycota incertae sedis</taxon>
        <taxon>Chytridiomycetes</taxon>
        <taxon>Synchytriales</taxon>
        <taxon>Synchytriaceae</taxon>
        <taxon>Synchytrium</taxon>
    </lineage>
</organism>
<dbReference type="InterPro" id="IPR017853">
    <property type="entry name" value="GH"/>
</dbReference>
<evidence type="ECO:0000256" key="6">
    <source>
        <dbReference type="ARBA" id="ARBA00022729"/>
    </source>
</evidence>
<feature type="transmembrane region" description="Helical" evidence="10">
    <location>
        <begin position="1212"/>
        <end position="1230"/>
    </location>
</feature>
<dbReference type="VEuPathDB" id="FungiDB:SeMB42_g07371"/>
<dbReference type="SUPFAM" id="SSF51445">
    <property type="entry name" value="(Trans)glycosidases"/>
    <property type="match status" value="1"/>
</dbReference>
<feature type="region of interest" description="Disordered" evidence="9">
    <location>
        <begin position="315"/>
        <end position="359"/>
    </location>
</feature>
<dbReference type="PANTHER" id="PTHR31451">
    <property type="match status" value="1"/>
</dbReference>
<reference evidence="12 13" key="1">
    <citation type="journal article" date="2019" name="Sci. Rep.">
        <title>Comparative genomics of chytrid fungi reveal insights into the obligate biotrophic and pathogenic lifestyle of Synchytrium endobioticum.</title>
        <authorList>
            <person name="van de Vossenberg B.T.L.H."/>
            <person name="Warris S."/>
            <person name="Nguyen H.D.T."/>
            <person name="van Gent-Pelzer M.P.E."/>
            <person name="Joly D.L."/>
            <person name="van de Geest H.C."/>
            <person name="Bonants P.J.M."/>
            <person name="Smith D.S."/>
            <person name="Levesque C.A."/>
            <person name="van der Lee T.A.J."/>
        </authorList>
    </citation>
    <scope>NUCLEOTIDE SEQUENCE [LARGE SCALE GENOMIC DNA]</scope>
    <source>
        <strain evidence="12 13">LEV6574</strain>
    </source>
</reference>
<comment type="similarity">
    <text evidence="3">Belongs to the glycosyl hydrolase 5 (cellulase A) family.</text>
</comment>
<dbReference type="InterPro" id="IPR031537">
    <property type="entry name" value="DUF5092"/>
</dbReference>
<dbReference type="EC" id="3.2.1.78" evidence="4"/>
<dbReference type="Pfam" id="PF17010">
    <property type="entry name" value="DUF5092"/>
    <property type="match status" value="1"/>
</dbReference>
<keyword evidence="6" id="KW-0732">Signal</keyword>
<feature type="region of interest" description="Disordered" evidence="9">
    <location>
        <begin position="731"/>
        <end position="753"/>
    </location>
</feature>
<feature type="compositionally biased region" description="Polar residues" evidence="9">
    <location>
        <begin position="736"/>
        <end position="750"/>
    </location>
</feature>
<evidence type="ECO:0000259" key="11">
    <source>
        <dbReference type="Pfam" id="PF26410"/>
    </source>
</evidence>
<protein>
    <recommendedName>
        <fullName evidence="4">mannan endo-1,4-beta-mannosidase</fullName>
        <ecNumber evidence="4">3.2.1.78</ecNumber>
    </recommendedName>
</protein>
<evidence type="ECO:0000256" key="3">
    <source>
        <dbReference type="ARBA" id="ARBA00005641"/>
    </source>
</evidence>
<keyword evidence="10" id="KW-1133">Transmembrane helix</keyword>
<comment type="subcellular location">
    <subcellularLocation>
        <location evidence="2">Secreted</location>
    </subcellularLocation>
</comment>
<keyword evidence="7" id="KW-0378">Hydrolase</keyword>
<dbReference type="InterPro" id="IPR001547">
    <property type="entry name" value="Glyco_hydro_5"/>
</dbReference>
<feature type="domain" description="Glycoside hydrolase family 5" evidence="11">
    <location>
        <begin position="86"/>
        <end position="237"/>
    </location>
</feature>
<dbReference type="Proteomes" id="UP000320475">
    <property type="component" value="Unassembled WGS sequence"/>
</dbReference>
<dbReference type="EMBL" id="QEAM01000291">
    <property type="protein sequence ID" value="TPX42025.1"/>
    <property type="molecule type" value="Genomic_DNA"/>
</dbReference>
<dbReference type="InterPro" id="IPR045053">
    <property type="entry name" value="MAN-like"/>
</dbReference>
<dbReference type="VEuPathDB" id="FungiDB:SeMB42_g07370"/>
<evidence type="ECO:0000256" key="4">
    <source>
        <dbReference type="ARBA" id="ARBA00012706"/>
    </source>
</evidence>
<evidence type="ECO:0000256" key="9">
    <source>
        <dbReference type="SAM" id="MobiDB-lite"/>
    </source>
</evidence>
<comment type="catalytic activity">
    <reaction evidence="1">
        <text>Random hydrolysis of (1-&gt;4)-beta-D-mannosidic linkages in mannans, galactomannans and glucomannans.</text>
        <dbReference type="EC" id="3.2.1.78"/>
    </reaction>
</comment>